<gene>
    <name evidence="2" type="ORF">SCHPADRAFT_312231</name>
</gene>
<evidence type="ECO:0000313" key="2">
    <source>
        <dbReference type="EMBL" id="KLO14461.1"/>
    </source>
</evidence>
<proteinExistence type="predicted"/>
<dbReference type="EMBL" id="KQ085943">
    <property type="protein sequence ID" value="KLO14461.1"/>
    <property type="molecule type" value="Genomic_DNA"/>
</dbReference>
<organism evidence="2 3">
    <name type="scientific">Schizopora paradoxa</name>
    <dbReference type="NCBI Taxonomy" id="27342"/>
    <lineage>
        <taxon>Eukaryota</taxon>
        <taxon>Fungi</taxon>
        <taxon>Dikarya</taxon>
        <taxon>Basidiomycota</taxon>
        <taxon>Agaricomycotina</taxon>
        <taxon>Agaricomycetes</taxon>
        <taxon>Hymenochaetales</taxon>
        <taxon>Schizoporaceae</taxon>
        <taxon>Schizopora</taxon>
    </lineage>
</organism>
<feature type="transmembrane region" description="Helical" evidence="1">
    <location>
        <begin position="20"/>
        <end position="37"/>
    </location>
</feature>
<accession>A0A0H2SC37</accession>
<dbReference type="InParanoid" id="A0A0H2SC37"/>
<dbReference type="Proteomes" id="UP000053477">
    <property type="component" value="Unassembled WGS sequence"/>
</dbReference>
<keyword evidence="1" id="KW-0812">Transmembrane</keyword>
<sequence>MFSGYGTFVCSCPNIPPGVAYVTAHALIVVATVEPLWTSRRRPLALRLHDEK</sequence>
<keyword evidence="1" id="KW-1133">Transmembrane helix</keyword>
<dbReference type="AlphaFoldDB" id="A0A0H2SC37"/>
<reference evidence="2 3" key="1">
    <citation type="submission" date="2015-04" db="EMBL/GenBank/DDBJ databases">
        <title>Complete genome sequence of Schizopora paradoxa KUC8140, a cosmopolitan wood degrader in East Asia.</title>
        <authorList>
            <consortium name="DOE Joint Genome Institute"/>
            <person name="Min B."/>
            <person name="Park H."/>
            <person name="Jang Y."/>
            <person name="Kim J.-J."/>
            <person name="Kim K.H."/>
            <person name="Pangilinan J."/>
            <person name="Lipzen A."/>
            <person name="Riley R."/>
            <person name="Grigoriev I.V."/>
            <person name="Spatafora J.W."/>
            <person name="Choi I.-G."/>
        </authorList>
    </citation>
    <scope>NUCLEOTIDE SEQUENCE [LARGE SCALE GENOMIC DNA]</scope>
    <source>
        <strain evidence="2 3">KUC8140</strain>
    </source>
</reference>
<protein>
    <submittedName>
        <fullName evidence="2">Uncharacterized protein</fullName>
    </submittedName>
</protein>
<evidence type="ECO:0000313" key="3">
    <source>
        <dbReference type="Proteomes" id="UP000053477"/>
    </source>
</evidence>
<evidence type="ECO:0000256" key="1">
    <source>
        <dbReference type="SAM" id="Phobius"/>
    </source>
</evidence>
<name>A0A0H2SC37_9AGAM</name>
<keyword evidence="1" id="KW-0472">Membrane</keyword>
<keyword evidence="3" id="KW-1185">Reference proteome</keyword>